<protein>
    <submittedName>
        <fullName evidence="1">Uncharacterized protein</fullName>
    </submittedName>
</protein>
<sequence>MFDWAYCVLQGSPKFQCEELGGVPMPASKALWQARSSEEWEGIYLKRLARWKGAPMLMAEFTELGSEYPEERLEMWVEEADEFGIIMTALGTCSATIPNVIDDSEPLGGGRGFIEMC</sequence>
<comment type="caution">
    <text evidence="1">The sequence shown here is derived from an EMBL/GenBank/DDBJ whole genome shotgun (WGS) entry which is preliminary data.</text>
</comment>
<dbReference type="EMBL" id="MU006099">
    <property type="protein sequence ID" value="KAF2837620.1"/>
    <property type="molecule type" value="Genomic_DNA"/>
</dbReference>
<reference evidence="1" key="1">
    <citation type="journal article" date="2020" name="Stud. Mycol.">
        <title>101 Dothideomycetes genomes: a test case for predicting lifestyles and emergence of pathogens.</title>
        <authorList>
            <person name="Haridas S."/>
            <person name="Albert R."/>
            <person name="Binder M."/>
            <person name="Bloem J."/>
            <person name="Labutti K."/>
            <person name="Salamov A."/>
            <person name="Andreopoulos B."/>
            <person name="Baker S."/>
            <person name="Barry K."/>
            <person name="Bills G."/>
            <person name="Bluhm B."/>
            <person name="Cannon C."/>
            <person name="Castanera R."/>
            <person name="Culley D."/>
            <person name="Daum C."/>
            <person name="Ezra D."/>
            <person name="Gonzalez J."/>
            <person name="Henrissat B."/>
            <person name="Kuo A."/>
            <person name="Liang C."/>
            <person name="Lipzen A."/>
            <person name="Lutzoni F."/>
            <person name="Magnuson J."/>
            <person name="Mondo S."/>
            <person name="Nolan M."/>
            <person name="Ohm R."/>
            <person name="Pangilinan J."/>
            <person name="Park H.-J."/>
            <person name="Ramirez L."/>
            <person name="Alfaro M."/>
            <person name="Sun H."/>
            <person name="Tritt A."/>
            <person name="Yoshinaga Y."/>
            <person name="Zwiers L.-H."/>
            <person name="Turgeon B."/>
            <person name="Goodwin S."/>
            <person name="Spatafora J."/>
            <person name="Crous P."/>
            <person name="Grigoriev I."/>
        </authorList>
    </citation>
    <scope>NUCLEOTIDE SEQUENCE</scope>
    <source>
        <strain evidence="1">CBS 101060</strain>
    </source>
</reference>
<dbReference type="OrthoDB" id="2441642at2759"/>
<dbReference type="AlphaFoldDB" id="A0A9P4S9E4"/>
<proteinExistence type="predicted"/>
<keyword evidence="2" id="KW-1185">Reference proteome</keyword>
<gene>
    <name evidence="1" type="ORF">M501DRAFT_995592</name>
</gene>
<evidence type="ECO:0000313" key="2">
    <source>
        <dbReference type="Proteomes" id="UP000799429"/>
    </source>
</evidence>
<evidence type="ECO:0000313" key="1">
    <source>
        <dbReference type="EMBL" id="KAF2837620.1"/>
    </source>
</evidence>
<organism evidence="1 2">
    <name type="scientific">Patellaria atrata CBS 101060</name>
    <dbReference type="NCBI Taxonomy" id="1346257"/>
    <lineage>
        <taxon>Eukaryota</taxon>
        <taxon>Fungi</taxon>
        <taxon>Dikarya</taxon>
        <taxon>Ascomycota</taxon>
        <taxon>Pezizomycotina</taxon>
        <taxon>Dothideomycetes</taxon>
        <taxon>Dothideomycetes incertae sedis</taxon>
        <taxon>Patellariales</taxon>
        <taxon>Patellariaceae</taxon>
        <taxon>Patellaria</taxon>
    </lineage>
</organism>
<dbReference type="Proteomes" id="UP000799429">
    <property type="component" value="Unassembled WGS sequence"/>
</dbReference>
<accession>A0A9P4S9E4</accession>
<name>A0A9P4S9E4_9PEZI</name>
<feature type="non-terminal residue" evidence="1">
    <location>
        <position position="1"/>
    </location>
</feature>